<dbReference type="EMBL" id="JAOVZQ010000001">
    <property type="protein sequence ID" value="MCY0095689.1"/>
    <property type="molecule type" value="Genomic_DNA"/>
</dbReference>
<organism evidence="1 2">
    <name type="scientific">Hoeflea ulvae</name>
    <dbReference type="NCBI Taxonomy" id="2983764"/>
    <lineage>
        <taxon>Bacteria</taxon>
        <taxon>Pseudomonadati</taxon>
        <taxon>Pseudomonadota</taxon>
        <taxon>Alphaproteobacteria</taxon>
        <taxon>Hyphomicrobiales</taxon>
        <taxon>Rhizobiaceae</taxon>
        <taxon>Hoeflea</taxon>
    </lineage>
</organism>
<dbReference type="Pfam" id="PF06707">
    <property type="entry name" value="DUF1194"/>
    <property type="match status" value="1"/>
</dbReference>
<dbReference type="RefSeq" id="WP_267613567.1">
    <property type="nucleotide sequence ID" value="NZ_JAOVZQ010000001.1"/>
</dbReference>
<dbReference type="Proteomes" id="UP001081283">
    <property type="component" value="Unassembled WGS sequence"/>
</dbReference>
<accession>A0ABT3YIH4</accession>
<proteinExistence type="predicted"/>
<name>A0ABT3YIH4_9HYPH</name>
<dbReference type="SUPFAM" id="SSF53300">
    <property type="entry name" value="vWA-like"/>
    <property type="match status" value="1"/>
</dbReference>
<evidence type="ECO:0000313" key="2">
    <source>
        <dbReference type="Proteomes" id="UP001081283"/>
    </source>
</evidence>
<keyword evidence="2" id="KW-1185">Reference proteome</keyword>
<dbReference type="InterPro" id="IPR010607">
    <property type="entry name" value="DUF1194"/>
</dbReference>
<reference evidence="1" key="1">
    <citation type="submission" date="2022-10" db="EMBL/GenBank/DDBJ databases">
        <title>Hoeflea sp. J2-29, isolated from marine algae.</title>
        <authorList>
            <person name="Kristyanto S."/>
            <person name="Kim J.M."/>
            <person name="Jeon C.O."/>
        </authorList>
    </citation>
    <scope>NUCLEOTIDE SEQUENCE</scope>
    <source>
        <strain evidence="1">J2-29</strain>
    </source>
</reference>
<gene>
    <name evidence="1" type="ORF">OEG82_16925</name>
</gene>
<dbReference type="InterPro" id="IPR036465">
    <property type="entry name" value="vWFA_dom_sf"/>
</dbReference>
<comment type="caution">
    <text evidence="1">The sequence shown here is derived from an EMBL/GenBank/DDBJ whole genome shotgun (WGS) entry which is preliminary data.</text>
</comment>
<protein>
    <submittedName>
        <fullName evidence="1">DUF1194 domain-containing protein</fullName>
    </submittedName>
</protein>
<dbReference type="Gene3D" id="3.40.50.410">
    <property type="entry name" value="von Willebrand factor, type A domain"/>
    <property type="match status" value="1"/>
</dbReference>
<sequence length="241" mass="25657">MLRNGFVGSIALLLQAATAAQGEPVDMLLCLAADVSESVTAGEYDLQRQGHAAAIEDAEVVSIIAAGLHGKIAVLYVEWADQLQQHADVDWQIIGDPASARAVADKIRNSASPPWIGMSVRNTSTSQVVEYCLRRFQTAPAVARRRVIDISSDGTNNVGARIDRVRDLAVSQGVVINALAIEDSLAPFPDGTHTRPDGGLVRYFETNVVGGPGAFVQVAGGYASFGEMIRKKFILELASLN</sequence>
<evidence type="ECO:0000313" key="1">
    <source>
        <dbReference type="EMBL" id="MCY0095689.1"/>
    </source>
</evidence>